<organism evidence="2 3">
    <name type="scientific">Hydnum rufescens UP504</name>
    <dbReference type="NCBI Taxonomy" id="1448309"/>
    <lineage>
        <taxon>Eukaryota</taxon>
        <taxon>Fungi</taxon>
        <taxon>Dikarya</taxon>
        <taxon>Basidiomycota</taxon>
        <taxon>Agaricomycotina</taxon>
        <taxon>Agaricomycetes</taxon>
        <taxon>Cantharellales</taxon>
        <taxon>Hydnaceae</taxon>
        <taxon>Hydnum</taxon>
    </lineage>
</organism>
<dbReference type="AlphaFoldDB" id="A0A9P6ADQ2"/>
<name>A0A9P6ADQ2_9AGAM</name>
<gene>
    <name evidence="2" type="ORF">BS47DRAFT_1355852</name>
</gene>
<reference evidence="2" key="1">
    <citation type="journal article" date="2020" name="Nat. Commun.">
        <title>Large-scale genome sequencing of mycorrhizal fungi provides insights into the early evolution of symbiotic traits.</title>
        <authorList>
            <person name="Miyauchi S."/>
            <person name="Kiss E."/>
            <person name="Kuo A."/>
            <person name="Drula E."/>
            <person name="Kohler A."/>
            <person name="Sanchez-Garcia M."/>
            <person name="Morin E."/>
            <person name="Andreopoulos B."/>
            <person name="Barry K.W."/>
            <person name="Bonito G."/>
            <person name="Buee M."/>
            <person name="Carver A."/>
            <person name="Chen C."/>
            <person name="Cichocki N."/>
            <person name="Clum A."/>
            <person name="Culley D."/>
            <person name="Crous P.W."/>
            <person name="Fauchery L."/>
            <person name="Girlanda M."/>
            <person name="Hayes R.D."/>
            <person name="Keri Z."/>
            <person name="LaButti K."/>
            <person name="Lipzen A."/>
            <person name="Lombard V."/>
            <person name="Magnuson J."/>
            <person name="Maillard F."/>
            <person name="Murat C."/>
            <person name="Nolan M."/>
            <person name="Ohm R.A."/>
            <person name="Pangilinan J."/>
            <person name="Pereira M.F."/>
            <person name="Perotto S."/>
            <person name="Peter M."/>
            <person name="Pfister S."/>
            <person name="Riley R."/>
            <person name="Sitrit Y."/>
            <person name="Stielow J.B."/>
            <person name="Szollosi G."/>
            <person name="Zifcakova L."/>
            <person name="Stursova M."/>
            <person name="Spatafora J.W."/>
            <person name="Tedersoo L."/>
            <person name="Vaario L.M."/>
            <person name="Yamada A."/>
            <person name="Yan M."/>
            <person name="Wang P."/>
            <person name="Xu J."/>
            <person name="Bruns T."/>
            <person name="Baldrian P."/>
            <person name="Vilgalys R."/>
            <person name="Dunand C."/>
            <person name="Henrissat B."/>
            <person name="Grigoriev I.V."/>
            <person name="Hibbett D."/>
            <person name="Nagy L.G."/>
            <person name="Martin F.M."/>
        </authorList>
    </citation>
    <scope>NUCLEOTIDE SEQUENCE</scope>
    <source>
        <strain evidence="2">UP504</strain>
    </source>
</reference>
<protein>
    <submittedName>
        <fullName evidence="2">Uncharacterized protein</fullName>
    </submittedName>
</protein>
<evidence type="ECO:0000313" key="3">
    <source>
        <dbReference type="Proteomes" id="UP000886523"/>
    </source>
</evidence>
<accession>A0A9P6ADQ2</accession>
<dbReference type="Proteomes" id="UP000886523">
    <property type="component" value="Unassembled WGS sequence"/>
</dbReference>
<feature type="region of interest" description="Disordered" evidence="1">
    <location>
        <begin position="1"/>
        <end position="59"/>
    </location>
</feature>
<keyword evidence="3" id="KW-1185">Reference proteome</keyword>
<evidence type="ECO:0000313" key="2">
    <source>
        <dbReference type="EMBL" id="KAF9503818.1"/>
    </source>
</evidence>
<evidence type="ECO:0000256" key="1">
    <source>
        <dbReference type="SAM" id="MobiDB-lite"/>
    </source>
</evidence>
<proteinExistence type="predicted"/>
<comment type="caution">
    <text evidence="2">The sequence shown here is derived from an EMBL/GenBank/DDBJ whole genome shotgun (WGS) entry which is preliminary data.</text>
</comment>
<dbReference type="EMBL" id="MU129298">
    <property type="protein sequence ID" value="KAF9503818.1"/>
    <property type="molecule type" value="Genomic_DNA"/>
</dbReference>
<sequence length="59" mass="6442">MLLHSKHTVSPSASTPAHSHSRSNWIWGQTIDSEQERNQSMEGGDMGITTVSFSVTADL</sequence>
<feature type="compositionally biased region" description="Polar residues" evidence="1">
    <location>
        <begin position="49"/>
        <end position="59"/>
    </location>
</feature>